<dbReference type="EMBL" id="JYDH01000066">
    <property type="protein sequence ID" value="KRY34547.1"/>
    <property type="molecule type" value="Genomic_DNA"/>
</dbReference>
<organism evidence="1 2">
    <name type="scientific">Trichinella spiralis</name>
    <name type="common">Trichina worm</name>
    <dbReference type="NCBI Taxonomy" id="6334"/>
    <lineage>
        <taxon>Eukaryota</taxon>
        <taxon>Metazoa</taxon>
        <taxon>Ecdysozoa</taxon>
        <taxon>Nematoda</taxon>
        <taxon>Enoplea</taxon>
        <taxon>Dorylaimia</taxon>
        <taxon>Trichinellida</taxon>
        <taxon>Trichinellidae</taxon>
        <taxon>Trichinella</taxon>
    </lineage>
</organism>
<evidence type="ECO:0000313" key="1">
    <source>
        <dbReference type="EMBL" id="KRY34547.1"/>
    </source>
</evidence>
<protein>
    <submittedName>
        <fullName evidence="1">Uncharacterized protein</fullName>
    </submittedName>
</protein>
<dbReference type="AlphaFoldDB" id="A0A0V1BD15"/>
<gene>
    <name evidence="1" type="ORF">T01_15995</name>
</gene>
<dbReference type="InParanoid" id="A0A0V1BD15"/>
<dbReference type="Proteomes" id="UP000054776">
    <property type="component" value="Unassembled WGS sequence"/>
</dbReference>
<comment type="caution">
    <text evidence="1">The sequence shown here is derived from an EMBL/GenBank/DDBJ whole genome shotgun (WGS) entry which is preliminary data.</text>
</comment>
<sequence length="81" mass="9467">MAKKFRIPKFNHSRSLSTEFQLDGFPVNDKKSAMNIARRFPVEYSSGYPVKMGSTRTCYERQYFIFGAHLFHICWVVGLNL</sequence>
<accession>A0A0V1BD15</accession>
<name>A0A0V1BD15_TRISP</name>
<reference evidence="1 2" key="1">
    <citation type="submission" date="2015-01" db="EMBL/GenBank/DDBJ databases">
        <title>Evolution of Trichinella species and genotypes.</title>
        <authorList>
            <person name="Korhonen P.K."/>
            <person name="Edoardo P."/>
            <person name="Giuseppe L.R."/>
            <person name="Gasser R.B."/>
        </authorList>
    </citation>
    <scope>NUCLEOTIDE SEQUENCE [LARGE SCALE GENOMIC DNA]</scope>
    <source>
        <strain evidence="1">ISS3</strain>
    </source>
</reference>
<proteinExistence type="predicted"/>
<evidence type="ECO:0000313" key="2">
    <source>
        <dbReference type="Proteomes" id="UP000054776"/>
    </source>
</evidence>
<keyword evidence="2" id="KW-1185">Reference proteome</keyword>